<evidence type="ECO:0000256" key="1">
    <source>
        <dbReference type="ARBA" id="ARBA00005250"/>
    </source>
</evidence>
<organism evidence="3 4">
    <name type="scientific">Myxococcus xanthus</name>
    <dbReference type="NCBI Taxonomy" id="34"/>
    <lineage>
        <taxon>Bacteria</taxon>
        <taxon>Pseudomonadati</taxon>
        <taxon>Myxococcota</taxon>
        <taxon>Myxococcia</taxon>
        <taxon>Myxococcales</taxon>
        <taxon>Cystobacterineae</taxon>
        <taxon>Myxococcaceae</taxon>
        <taxon>Myxococcus</taxon>
    </lineage>
</organism>
<dbReference type="SMART" id="SM00849">
    <property type="entry name" value="Lactamase_B"/>
    <property type="match status" value="1"/>
</dbReference>
<dbReference type="Pfam" id="PF00753">
    <property type="entry name" value="Lactamase_B"/>
    <property type="match status" value="1"/>
</dbReference>
<dbReference type="PANTHER" id="PTHR42951:SF4">
    <property type="entry name" value="ACYL-COENZYME A THIOESTERASE MBLAC2"/>
    <property type="match status" value="1"/>
</dbReference>
<keyword evidence="3" id="KW-0378">Hydrolase</keyword>
<accession>A0A7Y4IFQ4</accession>
<evidence type="ECO:0000313" key="4">
    <source>
        <dbReference type="Proteomes" id="UP000533080"/>
    </source>
</evidence>
<comment type="caution">
    <text evidence="3">The sequence shown here is derived from an EMBL/GenBank/DDBJ whole genome shotgun (WGS) entry which is preliminary data.</text>
</comment>
<dbReference type="AlphaFoldDB" id="A0A7Y4IFQ4"/>
<reference evidence="3 4" key="1">
    <citation type="submission" date="2020-05" db="EMBL/GenBank/DDBJ databases">
        <authorList>
            <person name="Whitworth D."/>
        </authorList>
    </citation>
    <scope>NUCLEOTIDE SEQUENCE [LARGE SCALE GENOMIC DNA]</scope>
    <source>
        <strain evidence="3 4">AM005</strain>
    </source>
</reference>
<dbReference type="InterPro" id="IPR001279">
    <property type="entry name" value="Metallo-B-lactamas"/>
</dbReference>
<sequence length="296" mass="32767">MKPQQRERPAPHSADEFKVHVHNSGSEGLFTNAFIVETARSVVVIDAMMRVSDARGVRARVEATGKPLVGLIVTHGHPDHYNGAAEITRGLDVPMIATKGVDAVIRRIDDAKEKQWKPIFGEDWPATRRFPNQFVKEGETLHFDGVPFTVWELGEGESHWDSYWVVGRDASVAFVGDIVFGGVHSFMNDGHSALWLKNLDRLEAKLSADALLFTGHGAPSASKASLEAQRRYLHLYRKTVRELAHGKSTLDDKAKARLVQVMKQHLQTSDLETFITAGANAVAAELAREEAERADD</sequence>
<evidence type="ECO:0000259" key="2">
    <source>
        <dbReference type="SMART" id="SM00849"/>
    </source>
</evidence>
<dbReference type="Proteomes" id="UP000533080">
    <property type="component" value="Unassembled WGS sequence"/>
</dbReference>
<dbReference type="GO" id="GO:0016787">
    <property type="term" value="F:hydrolase activity"/>
    <property type="evidence" value="ECO:0007669"/>
    <property type="project" value="UniProtKB-KW"/>
</dbReference>
<name>A0A7Y4IFQ4_MYXXA</name>
<dbReference type="InterPro" id="IPR050855">
    <property type="entry name" value="NDM-1-like"/>
</dbReference>
<dbReference type="EMBL" id="JABFNT010000019">
    <property type="protein sequence ID" value="NOJ78264.1"/>
    <property type="molecule type" value="Genomic_DNA"/>
</dbReference>
<comment type="similarity">
    <text evidence="1">Belongs to the metallo-beta-lactamase superfamily. Class-B beta-lactamase family.</text>
</comment>
<dbReference type="Gene3D" id="3.60.15.10">
    <property type="entry name" value="Ribonuclease Z/Hydroxyacylglutathione hydrolase-like"/>
    <property type="match status" value="1"/>
</dbReference>
<dbReference type="SUPFAM" id="SSF56281">
    <property type="entry name" value="Metallo-hydrolase/oxidoreductase"/>
    <property type="match status" value="1"/>
</dbReference>
<dbReference type="InterPro" id="IPR036866">
    <property type="entry name" value="RibonucZ/Hydroxyglut_hydro"/>
</dbReference>
<dbReference type="GO" id="GO:0017001">
    <property type="term" value="P:antibiotic catabolic process"/>
    <property type="evidence" value="ECO:0007669"/>
    <property type="project" value="UniProtKB-ARBA"/>
</dbReference>
<evidence type="ECO:0000313" key="3">
    <source>
        <dbReference type="EMBL" id="NOJ78264.1"/>
    </source>
</evidence>
<protein>
    <submittedName>
        <fullName evidence="3">MBL fold metallo-hydrolase</fullName>
    </submittedName>
</protein>
<gene>
    <name evidence="3" type="ORF">HNV28_07910</name>
</gene>
<dbReference type="RefSeq" id="WP_171440692.1">
    <property type="nucleotide sequence ID" value="NZ_JABFNS010000012.1"/>
</dbReference>
<proteinExistence type="inferred from homology"/>
<feature type="domain" description="Metallo-beta-lactamase" evidence="2">
    <location>
        <begin position="30"/>
        <end position="216"/>
    </location>
</feature>
<dbReference type="PANTHER" id="PTHR42951">
    <property type="entry name" value="METALLO-BETA-LACTAMASE DOMAIN-CONTAINING"/>
    <property type="match status" value="1"/>
</dbReference>